<dbReference type="AlphaFoldDB" id="A0A139WR59"/>
<gene>
    <name evidence="1" type="ORF">WA1_50245</name>
</gene>
<name>A0A139WR59_9CYAN</name>
<sequence length="80" mass="8929">MLQTYSTVFVALWKKIIDSPRSAKRLLPQQLVGVENGLLANFVSLAQQSLFVLRQRFGIYRKSDGENANTNASEEDAVDA</sequence>
<accession>A0A139WR59</accession>
<evidence type="ECO:0000313" key="1">
    <source>
        <dbReference type="EMBL" id="KYC34908.1"/>
    </source>
</evidence>
<dbReference type="EMBL" id="ANNX02000064">
    <property type="protein sequence ID" value="KYC34908.1"/>
    <property type="molecule type" value="Genomic_DNA"/>
</dbReference>
<organism evidence="1 2">
    <name type="scientific">Scytonema hofmannii PCC 7110</name>
    <dbReference type="NCBI Taxonomy" id="128403"/>
    <lineage>
        <taxon>Bacteria</taxon>
        <taxon>Bacillati</taxon>
        <taxon>Cyanobacteriota</taxon>
        <taxon>Cyanophyceae</taxon>
        <taxon>Nostocales</taxon>
        <taxon>Scytonemataceae</taxon>
        <taxon>Scytonema</taxon>
    </lineage>
</organism>
<dbReference type="Proteomes" id="UP000076925">
    <property type="component" value="Unassembled WGS sequence"/>
</dbReference>
<protein>
    <submittedName>
        <fullName evidence="1">Uncharacterized protein</fullName>
    </submittedName>
</protein>
<evidence type="ECO:0000313" key="2">
    <source>
        <dbReference type="Proteomes" id="UP000076925"/>
    </source>
</evidence>
<keyword evidence="2" id="KW-1185">Reference proteome</keyword>
<proteinExistence type="predicted"/>
<dbReference type="RefSeq" id="WP_017741101.1">
    <property type="nucleotide sequence ID" value="NZ_KQ976355.1"/>
</dbReference>
<comment type="caution">
    <text evidence="1">The sequence shown here is derived from an EMBL/GenBank/DDBJ whole genome shotgun (WGS) entry which is preliminary data.</text>
</comment>
<reference evidence="1 2" key="1">
    <citation type="journal article" date="2013" name="Genome Biol. Evol.">
        <title>Genomes of Stigonematalean cyanobacteria (subsection V) and the evolution of oxygenic photosynthesis from prokaryotes to plastids.</title>
        <authorList>
            <person name="Dagan T."/>
            <person name="Roettger M."/>
            <person name="Stucken K."/>
            <person name="Landan G."/>
            <person name="Koch R."/>
            <person name="Major P."/>
            <person name="Gould S.B."/>
            <person name="Goremykin V.V."/>
            <person name="Rippka R."/>
            <person name="Tandeau de Marsac N."/>
            <person name="Gugger M."/>
            <person name="Lockhart P.J."/>
            <person name="Allen J.F."/>
            <person name="Brune I."/>
            <person name="Maus I."/>
            <person name="Puhler A."/>
            <person name="Martin W.F."/>
        </authorList>
    </citation>
    <scope>NUCLEOTIDE SEQUENCE [LARGE SCALE GENOMIC DNA]</scope>
    <source>
        <strain evidence="1 2">PCC 7110</strain>
    </source>
</reference>